<organism evidence="3 4">
    <name type="scientific">Candidatus Protochlamydia amoebophila</name>
    <dbReference type="NCBI Taxonomy" id="362787"/>
    <lineage>
        <taxon>Bacteria</taxon>
        <taxon>Pseudomonadati</taxon>
        <taxon>Chlamydiota</taxon>
        <taxon>Chlamydiia</taxon>
        <taxon>Parachlamydiales</taxon>
        <taxon>Parachlamydiaceae</taxon>
        <taxon>Candidatus Protochlamydia</taxon>
    </lineage>
</organism>
<keyword evidence="1" id="KW-0479">Metal-binding</keyword>
<dbReference type="PROSITE" id="PS50966">
    <property type="entry name" value="ZF_SWIM"/>
    <property type="match status" value="1"/>
</dbReference>
<keyword evidence="1" id="KW-0863">Zinc-finger</keyword>
<dbReference type="Proteomes" id="UP000031465">
    <property type="component" value="Unassembled WGS sequence"/>
</dbReference>
<evidence type="ECO:0000313" key="4">
    <source>
        <dbReference type="Proteomes" id="UP000031465"/>
    </source>
</evidence>
<sequence>MLIMQIKITDKILSIAPYLSTCWSRISTLHMKGGILVVSLTDGDVINIPGLSNEFVEQIFKHHAAYFDKEELIYKPDNPIAENTLKGLMNQMGDSSVRLAFGSMDGLSTAMQHNPEQFDAPNLPAEMLDKIGAIAKIIGTSEEISFPRAEPNCNCFHCQIAKTLNPEPLTPSEECEVVHEEELQFQEWTISEVGNQLFSVCSKLNEHEKYNVYLGSPVGCTCGNQGCEHILAVLKS</sequence>
<keyword evidence="1" id="KW-0862">Zinc</keyword>
<gene>
    <name evidence="3" type="ORF">DB44_BG01130</name>
</gene>
<dbReference type="PATRIC" id="fig|362787.3.peg.530"/>
<proteinExistence type="predicted"/>
<feature type="domain" description="SWIM-type" evidence="2">
    <location>
        <begin position="210"/>
        <end position="234"/>
    </location>
</feature>
<protein>
    <recommendedName>
        <fullName evidence="2">SWIM-type domain-containing protein</fullName>
    </recommendedName>
</protein>
<reference evidence="3 4" key="1">
    <citation type="journal article" date="2014" name="Mol. Biol. Evol.">
        <title>Massive expansion of Ubiquitination-related gene families within the Chlamydiae.</title>
        <authorList>
            <person name="Domman D."/>
            <person name="Collingro A."/>
            <person name="Lagkouvardos I."/>
            <person name="Gehre L."/>
            <person name="Weinmaier T."/>
            <person name="Rattei T."/>
            <person name="Subtil A."/>
            <person name="Horn M."/>
        </authorList>
    </citation>
    <scope>NUCLEOTIDE SEQUENCE [LARGE SCALE GENOMIC DNA]</scope>
    <source>
        <strain evidence="3 4">EI2</strain>
    </source>
</reference>
<evidence type="ECO:0000256" key="1">
    <source>
        <dbReference type="PROSITE-ProRule" id="PRU00325"/>
    </source>
</evidence>
<evidence type="ECO:0000259" key="2">
    <source>
        <dbReference type="PROSITE" id="PS50966"/>
    </source>
</evidence>
<dbReference type="EMBL" id="JSAN01000030">
    <property type="protein sequence ID" value="KIC73424.1"/>
    <property type="molecule type" value="Genomic_DNA"/>
</dbReference>
<comment type="caution">
    <text evidence="3">The sequence shown here is derived from an EMBL/GenBank/DDBJ whole genome shotgun (WGS) entry which is preliminary data.</text>
</comment>
<name>A0A0C1H7L6_9BACT</name>
<accession>A0A0C1H7L6</accession>
<dbReference type="GO" id="GO:0008270">
    <property type="term" value="F:zinc ion binding"/>
    <property type="evidence" value="ECO:0007669"/>
    <property type="project" value="UniProtKB-KW"/>
</dbReference>
<dbReference type="InterPro" id="IPR007527">
    <property type="entry name" value="Znf_SWIM"/>
</dbReference>
<dbReference type="AlphaFoldDB" id="A0A0C1H7L6"/>
<evidence type="ECO:0000313" key="3">
    <source>
        <dbReference type="EMBL" id="KIC73424.1"/>
    </source>
</evidence>